<dbReference type="CDD" id="cd00093">
    <property type="entry name" value="HTH_XRE"/>
    <property type="match status" value="1"/>
</dbReference>
<dbReference type="AlphaFoldDB" id="A0A450WC07"/>
<dbReference type="Pfam" id="PF01381">
    <property type="entry name" value="HTH_3"/>
    <property type="match status" value="1"/>
</dbReference>
<name>A0A450WC07_9GAMM</name>
<evidence type="ECO:0000313" key="2">
    <source>
        <dbReference type="EMBL" id="VFK14572.1"/>
    </source>
</evidence>
<gene>
    <name evidence="2" type="ORF">BECKLFY1418C_GA0070996_100938</name>
</gene>
<protein>
    <submittedName>
        <fullName evidence="2">Helix-turn-helix</fullName>
    </submittedName>
</protein>
<dbReference type="EMBL" id="CAADFN010000009">
    <property type="protein sequence ID" value="VFK14572.1"/>
    <property type="molecule type" value="Genomic_DNA"/>
</dbReference>
<accession>A0A450WC07</accession>
<reference evidence="2" key="1">
    <citation type="submission" date="2019-02" db="EMBL/GenBank/DDBJ databases">
        <authorList>
            <person name="Gruber-Vodicka R. H."/>
            <person name="Seah K. B. B."/>
        </authorList>
    </citation>
    <scope>NUCLEOTIDE SEQUENCE</scope>
    <source>
        <strain evidence="2">BECK_BY7</strain>
    </source>
</reference>
<dbReference type="InterPro" id="IPR001387">
    <property type="entry name" value="Cro/C1-type_HTH"/>
</dbReference>
<sequence length="166" mass="18866">MSQLAVAIKSAKLLKQYQLMVDQHEDSIAKETREWLLRGLAKPNKTQIGLALAAGVSKQAITKWVKTGHISKENLPKAARYLEESLPEWLSGNARISNSSYYGNPAVRYVNLLDIEDLRHRYRGNTELQQQIERFNQMLKDGKLTGEVLKSMLDLVDKVEKDSGKR</sequence>
<dbReference type="PROSITE" id="PS50943">
    <property type="entry name" value="HTH_CROC1"/>
    <property type="match status" value="1"/>
</dbReference>
<proteinExistence type="predicted"/>
<evidence type="ECO:0000259" key="1">
    <source>
        <dbReference type="PROSITE" id="PS50943"/>
    </source>
</evidence>
<organism evidence="2">
    <name type="scientific">Candidatus Kentrum sp. LFY</name>
    <dbReference type="NCBI Taxonomy" id="2126342"/>
    <lineage>
        <taxon>Bacteria</taxon>
        <taxon>Pseudomonadati</taxon>
        <taxon>Pseudomonadota</taxon>
        <taxon>Gammaproteobacteria</taxon>
        <taxon>Candidatus Kentrum</taxon>
    </lineage>
</organism>
<feature type="domain" description="HTH cro/C1-type" evidence="1">
    <location>
        <begin position="44"/>
        <end position="89"/>
    </location>
</feature>